<dbReference type="Proteomes" id="UP000204225">
    <property type="component" value="Segment"/>
</dbReference>
<protein>
    <submittedName>
        <fullName evidence="1">Helicase C-terminal domain protein</fullName>
    </submittedName>
</protein>
<evidence type="ECO:0000313" key="2">
    <source>
        <dbReference type="Proteomes" id="UP000204225"/>
    </source>
</evidence>
<keyword evidence="1" id="KW-0067">ATP-binding</keyword>
<proteinExistence type="predicted"/>
<keyword evidence="1" id="KW-0347">Helicase</keyword>
<name>A0AC59EX69_9VIRU</name>
<keyword evidence="1" id="KW-0378">Hydrolase</keyword>
<dbReference type="EMBL" id="KC662249">
    <property type="protein sequence ID" value="AGM15550.1"/>
    <property type="molecule type" value="Genomic_DNA"/>
</dbReference>
<gene>
    <name evidence="1" type="ORF">PGCG_00239</name>
</gene>
<keyword evidence="1" id="KW-0547">Nucleotide-binding</keyword>
<keyword evidence="2" id="KW-1185">Reference proteome</keyword>
<evidence type="ECO:0000313" key="1">
    <source>
        <dbReference type="EMBL" id="AGM15550.1"/>
    </source>
</evidence>
<reference evidence="1 2" key="1">
    <citation type="journal article" date="2013" name="Proc. Natl. Acad. Sci. U.S.A.">
        <title>Genome of Phaeocystis globosa virus PgV-16T highlights the common ancestry of the largest known DNA viruses infecting eukaryotes.</title>
        <authorList>
            <person name="Santini S."/>
            <person name="Jeudy S."/>
            <person name="Bartoli J."/>
            <person name="Poirot O."/>
            <person name="Lescot M."/>
            <person name="Abergel C."/>
            <person name="Barbe V."/>
            <person name="Wommack K.E."/>
            <person name="Noordeloos A.A."/>
            <person name="Brussaard C.P."/>
            <person name="Claverie J.M."/>
        </authorList>
    </citation>
    <scope>NUCLEOTIDE SEQUENCE [LARGE SCALE GENOMIC DNA]</scope>
    <source>
        <strain evidence="1 2">16T</strain>
    </source>
</reference>
<organism evidence="1 2">
    <name type="scientific">Phaeocystis globosa virus PgV-16T</name>
    <dbReference type="NCBI Taxonomy" id="3071227"/>
    <lineage>
        <taxon>Viruses</taxon>
        <taxon>Varidnaviria</taxon>
        <taxon>Bamfordvirae</taxon>
        <taxon>Nucleocytoviricota</taxon>
        <taxon>Megaviricetes</taxon>
        <taxon>Imitervirales</taxon>
        <taxon>Mesomimiviridae</taxon>
        <taxon>Tethysvirus</taxon>
        <taxon>Tethysvirus hollandense</taxon>
    </lineage>
</organism>
<sequence>MKTTRKNKTVAINKTRSIQLYKHINDIHKLNLVGGTKAPTEDEELVIDDDPIEEPTDEEPSDDEESDEEEESEEEESEEEESEEEESDEDEDEVEIEDDKVEPDEDAVKGKRNPVLHNLFKTNINNFNFDKSILEENKNDLHSKKDAQYFLNAVEILNSKLIDDTANKDIDADDKKYKMDYLYPHLDDKYLNLKISQKKEFNEYKQNVNINKDIGEEGEKLCNQNFELAPHQNFVKNFLSENTPYNGMLLYHGLGTGKTCSAIGIAEETRRYMKYNGSNKEILIVASPNVQINFRLQLFDETKLKYVNERWTINNCAGQNILDEINALQSKISREKVVRLVENIINSYYIFVGYIELANLINKHSNINNIVKDNPKITKKKQNQLIKNKLDKFFSNRLVIIDEIHNVRDSKETSNKLVAKQIDNLVRNVSNMKLVLLSATPMFNDYKEIIFLINLLNSNDNRSVIDVKDVFNNDGEFIVDEDGNEVGKELLQRKLNGYVSYIKGDNPFIFPYRILPQVFDNNNSIKHPDFNYPVNNVLGNRFEEPTKISYFDIYVSKLSEYQEKVYNYIVNKTDFKEGSDSYKYTLLLKPLEALNMVYPMKELETAPIESVKSLKLDVKKLVGKSALSNIMSYEEDAKQGYRFNYKFNDPTMENVFLRENLVKYSSKISNIIDSIENSTGPIIIYSQFIDGGLIPVALALEAYGFKRYGGGARSLFGTPPVEELDVMSYKPKSQALKENNKFRGAKYIMITGDKILSPNKEVELKSCNDSNNVYGENIKVILISSAGSEGLDFKYIRQIHILEPWYNINRIEQIIGRGVRTCSHKDLPLAERNVQIFMYASLLSNLTIETIDLLIYRKAEEKAKLIGNVTRILKEISVDCHLNYDLNLFSENKMSELVNNELDLTLSNNKTVKYKVGDKPFTALCDYMESCEYYCNPSKEDYTMKEGEEDNLKTYNDSYLQTTNSKIIKIIQELFKENYFYRKEELIGVINMRDDFSLLAINNALDELINNELQSITDKYNRQGRLINIDNLYIYQPLELDNEKTSIYNRSTPVNSMIDSITYDVDEPVINDDVDIKINGPTKTDETVKANIVSGEKVVEGLVHHQTNIMSGNKQYVTKLENSKYNYLAYVINFNNDVRWKNILKFDLELLPKIILHILIDNLDRESYLNLISYIYNTSGDDKPLFLEIKEYLEQSIVEAKHNKSTLRCVVIPSKGDINDIYTIYMLKENTEGKISLIKGQQTDYTRLGPNIISKYTLPEPKYRPDAYAFIDVPKKESEFYQFKIIYLKEDKFTKGKICTFFKTILDRYESFMIHFLTKKEYDKLTGEYKLGKYICTIAEMYFRQFDLNKEKGFTNWFLSTNQAVINKITPPS</sequence>
<accession>A0AC59EX69</accession>